<dbReference type="Proteomes" id="UP001202887">
    <property type="component" value="Unassembled WGS sequence"/>
</dbReference>
<proteinExistence type="predicted"/>
<accession>A0AAW5ETS9</accession>
<comment type="caution">
    <text evidence="1">The sequence shown here is derived from an EMBL/GenBank/DDBJ whole genome shotgun (WGS) entry which is preliminary data.</text>
</comment>
<reference evidence="1" key="2">
    <citation type="submission" date="2022-03" db="EMBL/GenBank/DDBJ databases">
        <authorList>
            <person name="Ryngajllo M."/>
            <person name="Jacek P."/>
            <person name="Kubiak K."/>
        </authorList>
    </citation>
    <scope>NUCLEOTIDE SEQUENCE</scope>
    <source>
        <strain evidence="1">SI1</strain>
    </source>
</reference>
<dbReference type="EMBL" id="JAIBCX010000044">
    <property type="protein sequence ID" value="MCJ8354954.1"/>
    <property type="molecule type" value="Genomic_DNA"/>
</dbReference>
<protein>
    <submittedName>
        <fullName evidence="1">DUF2778 domain-containing protein</fullName>
    </submittedName>
</protein>
<evidence type="ECO:0000313" key="1">
    <source>
        <dbReference type="EMBL" id="MCJ8354954.1"/>
    </source>
</evidence>
<gene>
    <name evidence="1" type="ORF">K1W68_13300</name>
</gene>
<organism evidence="1 2">
    <name type="scientific">Novacetimonas hansenii</name>
    <name type="common">Komagataeibacter hansenii</name>
    <dbReference type="NCBI Taxonomy" id="436"/>
    <lineage>
        <taxon>Bacteria</taxon>
        <taxon>Pseudomonadati</taxon>
        <taxon>Pseudomonadota</taxon>
        <taxon>Alphaproteobacteria</taxon>
        <taxon>Acetobacterales</taxon>
        <taxon>Acetobacteraceae</taxon>
        <taxon>Novacetimonas</taxon>
    </lineage>
</organism>
<name>A0AAW5ETS9_NOVHA</name>
<dbReference type="RefSeq" id="WP_247067568.1">
    <property type="nucleotide sequence ID" value="NZ_CP094848.1"/>
</dbReference>
<reference evidence="1" key="1">
    <citation type="journal article" date="2021" name="Polymers (Basel)">
        <title>Highly Stretchable Bacterial Cellulose Produced by Komagataeibacter hansenii SI1.</title>
        <authorList>
            <person name="Cielecka I."/>
            <person name="Ryngajllo M."/>
            <person name="Maniukiewicz W."/>
            <person name="Bielecki S."/>
        </authorList>
    </citation>
    <scope>NUCLEOTIDE SEQUENCE</scope>
    <source>
        <strain evidence="1">SI1</strain>
    </source>
</reference>
<sequence length="87" mass="9505">MEGVRHVGPTPVGDYSIGAPFFHSHSGAYTMRLTPINGNIALGRTGIMMHGDRKAHPGRALNGCMIVSYSARQKVWMSNDHIIKVTE</sequence>
<evidence type="ECO:0000313" key="2">
    <source>
        <dbReference type="Proteomes" id="UP001202887"/>
    </source>
</evidence>
<dbReference type="AlphaFoldDB" id="A0AAW5ETS9"/>